<feature type="domain" description="HTH cro/C1-type" evidence="1">
    <location>
        <begin position="7"/>
        <end position="62"/>
    </location>
</feature>
<dbReference type="CDD" id="cd00093">
    <property type="entry name" value="HTH_XRE"/>
    <property type="match status" value="1"/>
</dbReference>
<dbReference type="SMART" id="SM00530">
    <property type="entry name" value="HTH_XRE"/>
    <property type="match status" value="1"/>
</dbReference>
<dbReference type="Proteomes" id="UP000054172">
    <property type="component" value="Unassembled WGS sequence"/>
</dbReference>
<evidence type="ECO:0000313" key="2">
    <source>
        <dbReference type="EMBL" id="KQM09392.1"/>
    </source>
</evidence>
<dbReference type="InterPro" id="IPR010982">
    <property type="entry name" value="Lambda_DNA-bd_dom_sf"/>
</dbReference>
<dbReference type="Gene3D" id="1.10.260.40">
    <property type="entry name" value="lambda repressor-like DNA-binding domains"/>
    <property type="match status" value="1"/>
</dbReference>
<evidence type="ECO:0000313" key="3">
    <source>
        <dbReference type="Proteomes" id="UP000054172"/>
    </source>
</evidence>
<evidence type="ECO:0000259" key="1">
    <source>
        <dbReference type="PROSITE" id="PS50943"/>
    </source>
</evidence>
<dbReference type="InterPro" id="IPR001387">
    <property type="entry name" value="Cro/C1-type_HTH"/>
</dbReference>
<protein>
    <recommendedName>
        <fullName evidence="1">HTH cro/C1-type domain-containing protein</fullName>
    </recommendedName>
</protein>
<dbReference type="PATRIC" id="fig|1702214.3.peg.106"/>
<dbReference type="PROSITE" id="PS50943">
    <property type="entry name" value="HTH_CROC1"/>
    <property type="match status" value="1"/>
</dbReference>
<dbReference type="EMBL" id="LIIK01000006">
    <property type="protein sequence ID" value="KQM09392.1"/>
    <property type="molecule type" value="Genomic_DNA"/>
</dbReference>
<name>A0A0Q4B8J7_9BACT</name>
<organism evidence="2 3">
    <name type="scientific">Candidatus [Bacteroides] periocalifornicus</name>
    <dbReference type="NCBI Taxonomy" id="1702214"/>
    <lineage>
        <taxon>Bacteria</taxon>
        <taxon>Pseudomonadati</taxon>
        <taxon>Bacteroidota</taxon>
    </lineage>
</organism>
<dbReference type="SUPFAM" id="SSF47413">
    <property type="entry name" value="lambda repressor-like DNA-binding domains"/>
    <property type="match status" value="1"/>
</dbReference>
<proteinExistence type="predicted"/>
<reference evidence="2" key="1">
    <citation type="submission" date="2015-08" db="EMBL/GenBank/DDBJ databases">
        <title>Candidatus Bacteriodes Periocalifornicus.</title>
        <authorList>
            <person name="McLean J.S."/>
            <person name="Kelley S."/>
        </authorList>
    </citation>
    <scope>NUCLEOTIDE SEQUENCE [LARGE SCALE GENOMIC DNA]</scope>
    <source>
        <strain evidence="2">12B</strain>
    </source>
</reference>
<gene>
    <name evidence="2" type="ORF">AL399_02110</name>
</gene>
<sequence length="154" mass="18006">MKINEIVAAQRRRLGLKQYQLAERTQIAPSQISIFERGSSGMVTTNLERVLEALGLHIVYDRQGVQQRVARQCAHFLLQRGIEEPRTITREELAQIVGNDDLLLMPVVSDELYRKYTRSEIVDETNTWNYFIKLVHDYILEEKDGVYVYHEQPE</sequence>
<accession>A0A0Q4B8J7</accession>
<comment type="caution">
    <text evidence="2">The sequence shown here is derived from an EMBL/GenBank/DDBJ whole genome shotgun (WGS) entry which is preliminary data.</text>
</comment>
<dbReference type="AlphaFoldDB" id="A0A0Q4B8J7"/>
<keyword evidence="3" id="KW-1185">Reference proteome</keyword>
<dbReference type="GO" id="GO:0003677">
    <property type="term" value="F:DNA binding"/>
    <property type="evidence" value="ECO:0007669"/>
    <property type="project" value="InterPro"/>
</dbReference>
<dbReference type="Pfam" id="PF01381">
    <property type="entry name" value="HTH_3"/>
    <property type="match status" value="1"/>
</dbReference>